<dbReference type="EMBL" id="CANL01000007">
    <property type="protein sequence ID" value="CCM62953.1"/>
    <property type="molecule type" value="Genomic_DNA"/>
</dbReference>
<protein>
    <recommendedName>
        <fullName evidence="5">Excalibur calcium-binding domain-containing protein</fullName>
    </recommendedName>
</protein>
<feature type="chain" id="PRO_5039711150" description="Excalibur calcium-binding domain-containing protein" evidence="2">
    <location>
        <begin position="26"/>
        <end position="320"/>
    </location>
</feature>
<evidence type="ECO:0000256" key="1">
    <source>
        <dbReference type="SAM" id="MobiDB-lite"/>
    </source>
</evidence>
<feature type="region of interest" description="Disordered" evidence="1">
    <location>
        <begin position="24"/>
        <end position="47"/>
    </location>
</feature>
<accession>R4YXJ3</accession>
<gene>
    <name evidence="3" type="ORF">BN381_150066</name>
</gene>
<evidence type="ECO:0000313" key="3">
    <source>
        <dbReference type="EMBL" id="CCM62953.1"/>
    </source>
</evidence>
<dbReference type="Proteomes" id="UP000018291">
    <property type="component" value="Unassembled WGS sequence"/>
</dbReference>
<proteinExistence type="predicted"/>
<dbReference type="PROSITE" id="PS51257">
    <property type="entry name" value="PROKAR_LIPOPROTEIN"/>
    <property type="match status" value="1"/>
</dbReference>
<keyword evidence="2" id="KW-0732">Signal</keyword>
<evidence type="ECO:0008006" key="5">
    <source>
        <dbReference type="Google" id="ProtNLM"/>
    </source>
</evidence>
<feature type="region of interest" description="Disordered" evidence="1">
    <location>
        <begin position="135"/>
        <end position="160"/>
    </location>
</feature>
<dbReference type="HOGENOM" id="CLU_867886_0_0_11"/>
<dbReference type="AlphaFoldDB" id="R4YXJ3"/>
<comment type="caution">
    <text evidence="3">The sequence shown here is derived from an EMBL/GenBank/DDBJ whole genome shotgun (WGS) entry which is preliminary data.</text>
</comment>
<dbReference type="OrthoDB" id="3820929at2"/>
<organism evidence="3 4">
    <name type="scientific">Candidatus Neomicrothrix parvicella RN1</name>
    <dbReference type="NCBI Taxonomy" id="1229780"/>
    <lineage>
        <taxon>Bacteria</taxon>
        <taxon>Bacillati</taxon>
        <taxon>Actinomycetota</taxon>
        <taxon>Acidimicrobiia</taxon>
        <taxon>Acidimicrobiales</taxon>
        <taxon>Microthrixaceae</taxon>
        <taxon>Candidatus Neomicrothrix</taxon>
    </lineage>
</organism>
<dbReference type="RefSeq" id="WP_012224871.1">
    <property type="nucleotide sequence ID" value="NZ_HG422565.1"/>
</dbReference>
<feature type="region of interest" description="Disordered" evidence="1">
    <location>
        <begin position="240"/>
        <end position="268"/>
    </location>
</feature>
<keyword evidence="4" id="KW-1185">Reference proteome</keyword>
<feature type="compositionally biased region" description="Pro residues" evidence="1">
    <location>
        <begin position="248"/>
        <end position="262"/>
    </location>
</feature>
<name>R4YXJ3_9ACTN</name>
<feature type="signal peptide" evidence="2">
    <location>
        <begin position="1"/>
        <end position="25"/>
    </location>
</feature>
<sequence>MMRRSRGLSAAVVLLAAGCSFTESNEISTPKTDDPVTNSSATTTTVKPSGAPTLIKLADGEVPTPTKGVRVANADQLIKQLTSLKTASDLPNIDGRYDLTRRVIVAQPDLIDLFVGWGRLPGAVTTDLTFTAAGTNDPASPQGIKRDVHRKKSRDGASVGSMVIPDSGPIRLVVADASCCSFVLVRRGDAFSVEVTRSAQTPKTLHIVAVPGVNPITKQAKNKKYVPPAATAVPIGDVAIPDMTMPTPKTPRPPDITDPPSSPEKLASVQLPPPVPAGSWCGYLASRGVPFDQVVEIWNGLGRPAHMDADANGIPCETRY</sequence>
<reference evidence="3 4" key="1">
    <citation type="journal article" date="2013" name="ISME J.">
        <title>Metabolic model for the filamentous 'Candidatus Microthrix parvicella' based on genomic and metagenomic analyses.</title>
        <authorList>
            <person name="Jon McIlroy S."/>
            <person name="Kristiansen R."/>
            <person name="Albertsen M."/>
            <person name="Michael Karst S."/>
            <person name="Rossetti S."/>
            <person name="Lund Nielsen J."/>
            <person name="Tandoi V."/>
            <person name="James Seviour R."/>
            <person name="Nielsen P.H."/>
        </authorList>
    </citation>
    <scope>NUCLEOTIDE SEQUENCE [LARGE SCALE GENOMIC DNA]</scope>
    <source>
        <strain evidence="3 4">RN1</strain>
    </source>
</reference>
<evidence type="ECO:0000313" key="4">
    <source>
        <dbReference type="Proteomes" id="UP000018291"/>
    </source>
</evidence>
<evidence type="ECO:0000256" key="2">
    <source>
        <dbReference type="SAM" id="SignalP"/>
    </source>
</evidence>